<dbReference type="EMBL" id="BGPR01001055">
    <property type="protein sequence ID" value="GBM44105.1"/>
    <property type="molecule type" value="Genomic_DNA"/>
</dbReference>
<reference evidence="1 2" key="1">
    <citation type="journal article" date="2019" name="Sci. Rep.">
        <title>Orb-weaving spider Araneus ventricosus genome elucidates the spidroin gene catalogue.</title>
        <authorList>
            <person name="Kono N."/>
            <person name="Nakamura H."/>
            <person name="Ohtoshi R."/>
            <person name="Moran D.A.P."/>
            <person name="Shinohara A."/>
            <person name="Yoshida Y."/>
            <person name="Fujiwara M."/>
            <person name="Mori M."/>
            <person name="Tomita M."/>
            <person name="Arakawa K."/>
        </authorList>
    </citation>
    <scope>NUCLEOTIDE SEQUENCE [LARGE SCALE GENOMIC DNA]</scope>
</reference>
<dbReference type="AlphaFoldDB" id="A0A4Y2FUI1"/>
<keyword evidence="2" id="KW-1185">Reference proteome</keyword>
<proteinExistence type="predicted"/>
<evidence type="ECO:0000313" key="2">
    <source>
        <dbReference type="Proteomes" id="UP000499080"/>
    </source>
</evidence>
<comment type="caution">
    <text evidence="1">The sequence shown here is derived from an EMBL/GenBank/DDBJ whole genome shotgun (WGS) entry which is preliminary data.</text>
</comment>
<evidence type="ECO:0000313" key="1">
    <source>
        <dbReference type="EMBL" id="GBM44105.1"/>
    </source>
</evidence>
<gene>
    <name evidence="1" type="ORF">AVEN_242215_1</name>
</gene>
<protein>
    <submittedName>
        <fullName evidence="1">Uncharacterized protein</fullName>
    </submittedName>
</protein>
<name>A0A4Y2FUI1_ARAVE</name>
<dbReference type="Proteomes" id="UP000499080">
    <property type="component" value="Unassembled WGS sequence"/>
</dbReference>
<sequence>MEEWNRKGIVANKERNHLSAYCAVAILMGDSPIIIIRNRLRRNGDDGCGKARTITAELGDFVEVLVESREKWLKRSDVLTPWSLLTTAPWDLYPPFFAAVTPLENLRSNFGQNKSTGRDPKFILDSLNYYTKLNTKSVLNIRLEKEARNSRDFLESQNAPLRLRTASPEILHQTFHSPRRNIIFLGAESALSFTWGKNPELDISR</sequence>
<accession>A0A4Y2FUI1</accession>
<organism evidence="1 2">
    <name type="scientific">Araneus ventricosus</name>
    <name type="common">Orbweaver spider</name>
    <name type="synonym">Epeira ventricosa</name>
    <dbReference type="NCBI Taxonomy" id="182803"/>
    <lineage>
        <taxon>Eukaryota</taxon>
        <taxon>Metazoa</taxon>
        <taxon>Ecdysozoa</taxon>
        <taxon>Arthropoda</taxon>
        <taxon>Chelicerata</taxon>
        <taxon>Arachnida</taxon>
        <taxon>Araneae</taxon>
        <taxon>Araneomorphae</taxon>
        <taxon>Entelegynae</taxon>
        <taxon>Araneoidea</taxon>
        <taxon>Araneidae</taxon>
        <taxon>Araneus</taxon>
    </lineage>
</organism>